<sequence>MALDIDDDPIAVLGGRTNASTLQNTAAAASVFQPSTAAPANTDNRKRHRVNDANLFDPSEVEAGKGAVLPDLRIINGVSAPENRYPQAVSLQYSHQHYCGASLVASDMILTAAHCGNIPASIVVGRYNLKEYDDDYEVFYGVQEIRHPDFNEETVDNDFLLILLDGVSSFPHIRLNGDENLPSPGDDLVVMGWGDVDASDEVQTTSDYLRDTTVVYMSNAKCEQSKGWVQTSSGPTMGYYEGGISSSMMCAVDNVGTVSDACQGDSGGALVYPGAADDGSEDVQVGIVSWGFGCADPDFPGVYSRISSQYAWLRSTICTNSNSPPSYLGCSGASLSSAQSNPAPTPSPITQQDTEGLITIFVETDPLNPQDLGWELSSVSDGETVDSRAIGFYANKYKEAFRHEVLVDPEQFYKLTIYDKKGDGFLGYVAVFKGRSYVMSDVLVLEPGFSSVSGKSVTHGFYVGSSPSRILTLDLKFDNHPEENWRGGCSVVNENDLGCGLLSTPAVASTDGTSSSKSSPDEAYWCVVLPIMAPGVDHGNNDAKEHKHTKYTIN</sequence>
<evidence type="ECO:0000256" key="4">
    <source>
        <dbReference type="ARBA" id="ARBA00022729"/>
    </source>
</evidence>
<keyword evidence="7" id="KW-0325">Glycoprotein</keyword>
<keyword evidence="3" id="KW-0964">Secreted</keyword>
<keyword evidence="5" id="KW-0843">Virulence</keyword>
<dbReference type="PROSITE" id="PS00135">
    <property type="entry name" value="TRYPSIN_SER"/>
    <property type="match status" value="1"/>
</dbReference>
<dbReference type="InterPro" id="IPR009003">
    <property type="entry name" value="Peptidase_S1_PA"/>
</dbReference>
<dbReference type="InterPro" id="IPR018114">
    <property type="entry name" value="TRYPSIN_HIS"/>
</dbReference>
<evidence type="ECO:0000256" key="3">
    <source>
        <dbReference type="ARBA" id="ARBA00022525"/>
    </source>
</evidence>
<evidence type="ECO:0000256" key="1">
    <source>
        <dbReference type="ARBA" id="ARBA00004613"/>
    </source>
</evidence>
<dbReference type="InterPro" id="IPR001254">
    <property type="entry name" value="Trypsin_dom"/>
</dbReference>
<comment type="caution">
    <text evidence="10">The sequence shown here is derived from an EMBL/GenBank/DDBJ whole genome shotgun (WGS) entry which is preliminary data.</text>
</comment>
<keyword evidence="4" id="KW-0732">Signal</keyword>
<dbReference type="PANTHER" id="PTHR24276:SF91">
    <property type="entry name" value="AT26814P-RELATED"/>
    <property type="match status" value="1"/>
</dbReference>
<dbReference type="FunFam" id="2.40.10.10:FF:000054">
    <property type="entry name" value="Complement C1r subcomponent"/>
    <property type="match status" value="1"/>
</dbReference>
<dbReference type="SUPFAM" id="SSF50494">
    <property type="entry name" value="Trypsin-like serine proteases"/>
    <property type="match status" value="1"/>
</dbReference>
<comment type="subcellular location">
    <subcellularLocation>
        <location evidence="1">Secreted</location>
    </subcellularLocation>
</comment>
<dbReference type="AlphaFoldDB" id="A0ABD3PR87"/>
<dbReference type="GO" id="GO:0008236">
    <property type="term" value="F:serine-type peptidase activity"/>
    <property type="evidence" value="ECO:0007669"/>
    <property type="project" value="UniProtKB-KW"/>
</dbReference>
<dbReference type="InterPro" id="IPR001314">
    <property type="entry name" value="Peptidase_S1A"/>
</dbReference>
<evidence type="ECO:0000256" key="2">
    <source>
        <dbReference type="ARBA" id="ARBA00007664"/>
    </source>
</evidence>
<dbReference type="InterPro" id="IPR050430">
    <property type="entry name" value="Peptidase_S1"/>
</dbReference>
<accession>A0ABD3PR87</accession>
<keyword evidence="11" id="KW-1185">Reference proteome</keyword>
<evidence type="ECO:0000256" key="6">
    <source>
        <dbReference type="ARBA" id="ARBA00023157"/>
    </source>
</evidence>
<feature type="domain" description="Peptidase S1" evidence="9">
    <location>
        <begin position="74"/>
        <end position="318"/>
    </location>
</feature>
<dbReference type="CDD" id="cd00190">
    <property type="entry name" value="Tryp_SPc"/>
    <property type="match status" value="1"/>
</dbReference>
<dbReference type="GO" id="GO:0006508">
    <property type="term" value="P:proteolysis"/>
    <property type="evidence" value="ECO:0007669"/>
    <property type="project" value="UniProtKB-KW"/>
</dbReference>
<protein>
    <recommendedName>
        <fullName evidence="9">Peptidase S1 domain-containing protein</fullName>
    </recommendedName>
</protein>
<dbReference type="Pfam" id="PF00089">
    <property type="entry name" value="Trypsin"/>
    <property type="match status" value="1"/>
</dbReference>
<dbReference type="PROSITE" id="PS00134">
    <property type="entry name" value="TRYPSIN_HIS"/>
    <property type="match status" value="1"/>
</dbReference>
<dbReference type="GO" id="GO:0005576">
    <property type="term" value="C:extracellular region"/>
    <property type="evidence" value="ECO:0007669"/>
    <property type="project" value="UniProtKB-SubCell"/>
</dbReference>
<dbReference type="PANTHER" id="PTHR24276">
    <property type="entry name" value="POLYSERASE-RELATED"/>
    <property type="match status" value="1"/>
</dbReference>
<dbReference type="InterPro" id="IPR043504">
    <property type="entry name" value="Peptidase_S1_PA_chymotrypsin"/>
</dbReference>
<name>A0ABD3PR87_9STRA</name>
<evidence type="ECO:0000256" key="8">
    <source>
        <dbReference type="RuleBase" id="RU363034"/>
    </source>
</evidence>
<dbReference type="Proteomes" id="UP001516023">
    <property type="component" value="Unassembled WGS sequence"/>
</dbReference>
<dbReference type="Gene3D" id="2.40.10.10">
    <property type="entry name" value="Trypsin-like serine proteases"/>
    <property type="match status" value="1"/>
</dbReference>
<keyword evidence="8" id="KW-0378">Hydrolase</keyword>
<dbReference type="EMBL" id="JABMIG020000152">
    <property type="protein sequence ID" value="KAL3788730.1"/>
    <property type="molecule type" value="Genomic_DNA"/>
</dbReference>
<dbReference type="InterPro" id="IPR033116">
    <property type="entry name" value="TRYPSIN_SER"/>
</dbReference>
<comment type="similarity">
    <text evidence="2">Belongs to the peptidase S1 family.</text>
</comment>
<proteinExistence type="inferred from homology"/>
<keyword evidence="6" id="KW-1015">Disulfide bond</keyword>
<gene>
    <name evidence="10" type="ORF">HJC23_012286</name>
</gene>
<evidence type="ECO:0000313" key="11">
    <source>
        <dbReference type="Proteomes" id="UP001516023"/>
    </source>
</evidence>
<evidence type="ECO:0000256" key="5">
    <source>
        <dbReference type="ARBA" id="ARBA00023026"/>
    </source>
</evidence>
<keyword evidence="8" id="KW-0645">Protease</keyword>
<evidence type="ECO:0000256" key="7">
    <source>
        <dbReference type="ARBA" id="ARBA00023180"/>
    </source>
</evidence>
<organism evidence="10 11">
    <name type="scientific">Cyclotella cryptica</name>
    <dbReference type="NCBI Taxonomy" id="29204"/>
    <lineage>
        <taxon>Eukaryota</taxon>
        <taxon>Sar</taxon>
        <taxon>Stramenopiles</taxon>
        <taxon>Ochrophyta</taxon>
        <taxon>Bacillariophyta</taxon>
        <taxon>Coscinodiscophyceae</taxon>
        <taxon>Thalassiosirophycidae</taxon>
        <taxon>Stephanodiscales</taxon>
        <taxon>Stephanodiscaceae</taxon>
        <taxon>Cyclotella</taxon>
    </lineage>
</organism>
<reference evidence="10 11" key="1">
    <citation type="journal article" date="2020" name="G3 (Bethesda)">
        <title>Improved Reference Genome for Cyclotella cryptica CCMP332, a Model for Cell Wall Morphogenesis, Salinity Adaptation, and Lipid Production in Diatoms (Bacillariophyta).</title>
        <authorList>
            <person name="Roberts W.R."/>
            <person name="Downey K.M."/>
            <person name="Ruck E.C."/>
            <person name="Traller J.C."/>
            <person name="Alverson A.J."/>
        </authorList>
    </citation>
    <scope>NUCLEOTIDE SEQUENCE [LARGE SCALE GENOMIC DNA]</scope>
    <source>
        <strain evidence="10 11">CCMP332</strain>
    </source>
</reference>
<dbReference type="PROSITE" id="PS50240">
    <property type="entry name" value="TRYPSIN_DOM"/>
    <property type="match status" value="1"/>
</dbReference>
<dbReference type="SMART" id="SM00020">
    <property type="entry name" value="Tryp_SPc"/>
    <property type="match status" value="1"/>
</dbReference>
<evidence type="ECO:0000313" key="10">
    <source>
        <dbReference type="EMBL" id="KAL3788730.1"/>
    </source>
</evidence>
<keyword evidence="8" id="KW-0720">Serine protease</keyword>
<evidence type="ECO:0000259" key="9">
    <source>
        <dbReference type="PROSITE" id="PS50240"/>
    </source>
</evidence>
<dbReference type="PRINTS" id="PR00722">
    <property type="entry name" value="CHYMOTRYPSIN"/>
</dbReference>